<evidence type="ECO:0000313" key="4">
    <source>
        <dbReference type="Proteomes" id="UP001183585"/>
    </source>
</evidence>
<reference evidence="3 4" key="1">
    <citation type="submission" date="2023-07" db="EMBL/GenBank/DDBJ databases">
        <title>Sequencing the genomes of 1000 actinobacteria strains.</title>
        <authorList>
            <person name="Klenk H.-P."/>
        </authorList>
    </citation>
    <scope>NUCLEOTIDE SEQUENCE [LARGE SCALE GENOMIC DNA]</scope>
    <source>
        <strain evidence="3 4">DSM 45554</strain>
    </source>
</reference>
<dbReference type="InterPro" id="IPR032290">
    <property type="entry name" value="DUF4839"/>
</dbReference>
<evidence type="ECO:0000256" key="2">
    <source>
        <dbReference type="SAM" id="Phobius"/>
    </source>
</evidence>
<accession>A0ABU2CSU2</accession>
<keyword evidence="2" id="KW-0472">Membrane</keyword>
<evidence type="ECO:0000256" key="1">
    <source>
        <dbReference type="SAM" id="MobiDB-lite"/>
    </source>
</evidence>
<comment type="caution">
    <text evidence="3">The sequence shown here is derived from an EMBL/GenBank/DDBJ whole genome shotgun (WGS) entry which is preliminary data.</text>
</comment>
<gene>
    <name evidence="3" type="ORF">J2S48_003928</name>
</gene>
<evidence type="ECO:0008006" key="5">
    <source>
        <dbReference type="Google" id="ProtNLM"/>
    </source>
</evidence>
<keyword evidence="2" id="KW-0812">Transmembrane</keyword>
<keyword evidence="2" id="KW-1133">Transmembrane helix</keyword>
<evidence type="ECO:0000313" key="3">
    <source>
        <dbReference type="EMBL" id="MDR7384413.1"/>
    </source>
</evidence>
<organism evidence="3 4">
    <name type="scientific">Promicromonospora iranensis</name>
    <dbReference type="NCBI Taxonomy" id="1105144"/>
    <lineage>
        <taxon>Bacteria</taxon>
        <taxon>Bacillati</taxon>
        <taxon>Actinomycetota</taxon>
        <taxon>Actinomycetes</taxon>
        <taxon>Micrococcales</taxon>
        <taxon>Promicromonosporaceae</taxon>
        <taxon>Promicromonospora</taxon>
    </lineage>
</organism>
<name>A0ABU2CSU2_9MICO</name>
<dbReference type="RefSeq" id="WP_274992801.1">
    <property type="nucleotide sequence ID" value="NZ_JAJQQP010000003.1"/>
</dbReference>
<proteinExistence type="predicted"/>
<dbReference type="Proteomes" id="UP001183585">
    <property type="component" value="Unassembled WGS sequence"/>
</dbReference>
<dbReference type="EMBL" id="JAVDYE010000001">
    <property type="protein sequence ID" value="MDR7384413.1"/>
    <property type="molecule type" value="Genomic_DNA"/>
</dbReference>
<feature type="transmembrane region" description="Helical" evidence="2">
    <location>
        <begin position="57"/>
        <end position="80"/>
    </location>
</feature>
<feature type="compositionally biased region" description="Pro residues" evidence="1">
    <location>
        <begin position="104"/>
        <end position="113"/>
    </location>
</feature>
<sequence>MTDDDVRYELKTVRVIRGVEAGSIAKWQRSGWELVSQEPGTLRTALSFRRPKSKFPWISVAAAGGVLALVAIAVGVGTAVEGGDDGDVPASTRRVGETTAVASEPPPTSPGPTPSTSDLPDANMELTVANSEELAALLAVGDYCDESIERFANRYTGRTIAFDGSIANMATRADYDTRYDILLGAGDDGAKTGLGPAFRFEDVNVLELNLIGANMPDRVGVGDKFRFIVEVDEFDSDSCIFVVEPVSTEGR</sequence>
<dbReference type="Pfam" id="PF16127">
    <property type="entry name" value="DUF4839"/>
    <property type="match status" value="1"/>
</dbReference>
<keyword evidence="4" id="KW-1185">Reference proteome</keyword>
<protein>
    <recommendedName>
        <fullName evidence="5">DUF4839 domain-containing protein</fullName>
    </recommendedName>
</protein>
<feature type="region of interest" description="Disordered" evidence="1">
    <location>
        <begin position="97"/>
        <end position="121"/>
    </location>
</feature>